<comment type="similarity">
    <text evidence="2">Belongs to the mitochondrial carrier (TC 2.A.29) family.</text>
</comment>
<evidence type="ECO:0000256" key="4">
    <source>
        <dbReference type="ARBA" id="ARBA00022692"/>
    </source>
</evidence>
<keyword evidence="4 9" id="KW-0812">Transmembrane</keyword>
<name>A0A1E3IJG5_9TREE</name>
<dbReference type="PANTHER" id="PTHR45618">
    <property type="entry name" value="MITOCHONDRIAL DICARBOXYLATE CARRIER-RELATED"/>
    <property type="match status" value="1"/>
</dbReference>
<dbReference type="AlphaFoldDB" id="A0A1E3IJG5"/>
<dbReference type="GO" id="GO:0016020">
    <property type="term" value="C:membrane"/>
    <property type="evidence" value="ECO:0007669"/>
    <property type="project" value="UniProtKB-SubCell"/>
</dbReference>
<dbReference type="EMBL" id="CP143791">
    <property type="protein sequence ID" value="WVN91161.1"/>
    <property type="molecule type" value="Genomic_DNA"/>
</dbReference>
<dbReference type="InterPro" id="IPR023395">
    <property type="entry name" value="MCP_dom_sf"/>
</dbReference>
<protein>
    <submittedName>
        <fullName evidence="10">Uncharacterized protein</fullName>
    </submittedName>
</protein>
<keyword evidence="5" id="KW-0677">Repeat</keyword>
<dbReference type="OrthoDB" id="77989at2759"/>
<gene>
    <name evidence="10" type="ORF">L203_106415</name>
</gene>
<proteinExistence type="inferred from homology"/>
<reference evidence="10" key="3">
    <citation type="submission" date="2024-01" db="EMBL/GenBank/DDBJ databases">
        <authorList>
            <person name="Coelho M.A."/>
            <person name="David-Palma M."/>
            <person name="Shea T."/>
            <person name="Sun S."/>
            <person name="Cuomo C.A."/>
            <person name="Heitman J."/>
        </authorList>
    </citation>
    <scope>NUCLEOTIDE SEQUENCE</scope>
    <source>
        <strain evidence="10">CBS 7841</strain>
    </source>
</reference>
<dbReference type="RefSeq" id="XP_066071861.1">
    <property type="nucleotide sequence ID" value="XM_066215764.1"/>
</dbReference>
<dbReference type="Gene3D" id="1.50.40.10">
    <property type="entry name" value="Mitochondrial carrier domain"/>
    <property type="match status" value="1"/>
</dbReference>
<sequence length="492" mass="54803">MSNPSSVRSLYAPPPEEWVFLPPTVTPPTSAPSAPPTHLPSPFIPDTDLSSNYDDQMLLPGFGKPINLFIGEFLTTAMGMPFEVGKTLLQVEYRPRRQFAMQQQEMLGIADPNIVLEDDMEQSAPTKQEDELSNPEEAELYFTDRLAQSTLLTVPAVAPPMETDASGYLPDSHPMWLLKDDPDISRGNGVWGMIRRIRYTPSEGLPALWKSQFISTFHSFLTNALQPSIHSFLLLLSPSPIALAGDTPLTALPDPRLPLAFQVGSHLLTHFLLSPLETIRTRLIVLPTHPSSPSSLSLFHSMLNEEGGWQGMYWHPNLLFPAVLEHTLRPLFALSTPLLLERCLGLSPEVSPILYSLADLSLGLAHLLVLLPIETVRRRLQIQHRFSSSIGRSDEHSPQHHSHSHKQQRLKTVVKTREKDYVGIVEALWRITTEETSVRMTKREKGEDGSWFAGVRQLYRGFGMAATAHATVFGLGLISAVLSRSDGGWKEI</sequence>
<feature type="region of interest" description="Disordered" evidence="8">
    <location>
        <begin position="389"/>
        <end position="410"/>
    </location>
</feature>
<evidence type="ECO:0000256" key="2">
    <source>
        <dbReference type="ARBA" id="ARBA00006375"/>
    </source>
</evidence>
<dbReference type="InterPro" id="IPR050391">
    <property type="entry name" value="Mito_Metabolite_Transporter"/>
</dbReference>
<feature type="compositionally biased region" description="Basic residues" evidence="8">
    <location>
        <begin position="399"/>
        <end position="410"/>
    </location>
</feature>
<keyword evidence="11" id="KW-1185">Reference proteome</keyword>
<evidence type="ECO:0000313" key="11">
    <source>
        <dbReference type="Proteomes" id="UP000094043"/>
    </source>
</evidence>
<keyword evidence="7 9" id="KW-0472">Membrane</keyword>
<dbReference type="GeneID" id="91090623"/>
<evidence type="ECO:0000256" key="3">
    <source>
        <dbReference type="ARBA" id="ARBA00022448"/>
    </source>
</evidence>
<evidence type="ECO:0000256" key="1">
    <source>
        <dbReference type="ARBA" id="ARBA00004370"/>
    </source>
</evidence>
<organism evidence="10 11">
    <name type="scientific">Cryptococcus depauperatus CBS 7841</name>
    <dbReference type="NCBI Taxonomy" id="1295531"/>
    <lineage>
        <taxon>Eukaryota</taxon>
        <taxon>Fungi</taxon>
        <taxon>Dikarya</taxon>
        <taxon>Basidiomycota</taxon>
        <taxon>Agaricomycotina</taxon>
        <taxon>Tremellomycetes</taxon>
        <taxon>Tremellales</taxon>
        <taxon>Cryptococcaceae</taxon>
        <taxon>Cryptococcus</taxon>
    </lineage>
</organism>
<keyword evidence="6 9" id="KW-1133">Transmembrane helix</keyword>
<evidence type="ECO:0000313" key="10">
    <source>
        <dbReference type="EMBL" id="WVN91161.1"/>
    </source>
</evidence>
<evidence type="ECO:0000256" key="8">
    <source>
        <dbReference type="SAM" id="MobiDB-lite"/>
    </source>
</evidence>
<dbReference type="Proteomes" id="UP000094043">
    <property type="component" value="Chromosome 8"/>
</dbReference>
<dbReference type="VEuPathDB" id="FungiDB:L203_02581"/>
<keyword evidence="3" id="KW-0813">Transport</keyword>
<evidence type="ECO:0000256" key="6">
    <source>
        <dbReference type="ARBA" id="ARBA00022989"/>
    </source>
</evidence>
<evidence type="ECO:0000256" key="7">
    <source>
        <dbReference type="ARBA" id="ARBA00023136"/>
    </source>
</evidence>
<reference evidence="10" key="1">
    <citation type="submission" date="2016-06" db="EMBL/GenBank/DDBJ databases">
        <authorList>
            <person name="Cuomo C."/>
            <person name="Litvintseva A."/>
            <person name="Heitman J."/>
            <person name="Chen Y."/>
            <person name="Sun S."/>
            <person name="Springer D."/>
            <person name="Dromer F."/>
            <person name="Young S."/>
            <person name="Zeng Q."/>
            <person name="Chapman S."/>
            <person name="Gujja S."/>
            <person name="Saif S."/>
            <person name="Birren B."/>
        </authorList>
    </citation>
    <scope>NUCLEOTIDE SEQUENCE</scope>
    <source>
        <strain evidence="10">CBS 7841</strain>
    </source>
</reference>
<accession>A0A1E3IJG5</accession>
<evidence type="ECO:0000256" key="9">
    <source>
        <dbReference type="SAM" id="Phobius"/>
    </source>
</evidence>
<reference evidence="10" key="2">
    <citation type="journal article" date="2022" name="Elife">
        <title>Obligate sexual reproduction of a homothallic fungus closely related to the Cryptococcus pathogenic species complex.</title>
        <authorList>
            <person name="Passer A.R."/>
            <person name="Clancey S.A."/>
            <person name="Shea T."/>
            <person name="David-Palma M."/>
            <person name="Averette A.F."/>
            <person name="Boekhout T."/>
            <person name="Porcel B.M."/>
            <person name="Nowrousian M."/>
            <person name="Cuomo C.A."/>
            <person name="Sun S."/>
            <person name="Heitman J."/>
            <person name="Coelho M.A."/>
        </authorList>
    </citation>
    <scope>NUCLEOTIDE SEQUENCE</scope>
    <source>
        <strain evidence="10">CBS 7841</strain>
    </source>
</reference>
<comment type="subcellular location">
    <subcellularLocation>
        <location evidence="1">Membrane</location>
    </subcellularLocation>
</comment>
<dbReference type="KEGG" id="cdep:91090623"/>
<dbReference type="SUPFAM" id="SSF103506">
    <property type="entry name" value="Mitochondrial carrier"/>
    <property type="match status" value="1"/>
</dbReference>
<feature type="region of interest" description="Disordered" evidence="8">
    <location>
        <begin position="23"/>
        <end position="47"/>
    </location>
</feature>
<evidence type="ECO:0000256" key="5">
    <source>
        <dbReference type="ARBA" id="ARBA00022737"/>
    </source>
</evidence>
<feature type="compositionally biased region" description="Pro residues" evidence="8">
    <location>
        <begin position="24"/>
        <end position="43"/>
    </location>
</feature>
<feature type="transmembrane region" description="Helical" evidence="9">
    <location>
        <begin position="462"/>
        <end position="482"/>
    </location>
</feature>